<dbReference type="PANTHER" id="PTHR34039:SF1">
    <property type="entry name" value="UPF0102 PROTEIN YRAN"/>
    <property type="match status" value="1"/>
</dbReference>
<keyword evidence="4" id="KW-1185">Reference proteome</keyword>
<dbReference type="AlphaFoldDB" id="A0A2K8KZZ5"/>
<dbReference type="KEGG" id="maes:Ga0123461_1966"/>
<protein>
    <recommendedName>
        <fullName evidence="2">UPF0102 protein Ga0123461_1966</fullName>
    </recommendedName>
</protein>
<dbReference type="SUPFAM" id="SSF52980">
    <property type="entry name" value="Restriction endonuclease-like"/>
    <property type="match status" value="1"/>
</dbReference>
<name>A0A2K8KZZ5_MARES</name>
<evidence type="ECO:0000313" key="3">
    <source>
        <dbReference type="EMBL" id="ATX80372.1"/>
    </source>
</evidence>
<dbReference type="RefSeq" id="WP_100278146.1">
    <property type="nucleotide sequence ID" value="NZ_CP018799.1"/>
</dbReference>
<sequence length="120" mass="13476">MSTSQGRSGEEIAARYLSRRGFNIIARNIRLGRGELDIITSSDELLLFVEVKAHKTRGSGLLAVNADKCARLYSAAEAWLVKYPRYAGLQCRFDLIIVTPRMGLPSWVPARIEHMKDIIN</sequence>
<dbReference type="Gene3D" id="3.40.1350.10">
    <property type="match status" value="1"/>
</dbReference>
<dbReference type="Proteomes" id="UP000231701">
    <property type="component" value="Chromosome"/>
</dbReference>
<comment type="similarity">
    <text evidence="1 2">Belongs to the UPF0102 family.</text>
</comment>
<dbReference type="GO" id="GO:0003676">
    <property type="term" value="F:nucleic acid binding"/>
    <property type="evidence" value="ECO:0007669"/>
    <property type="project" value="InterPro"/>
</dbReference>
<evidence type="ECO:0000256" key="1">
    <source>
        <dbReference type="ARBA" id="ARBA00006738"/>
    </source>
</evidence>
<dbReference type="HAMAP" id="MF_00048">
    <property type="entry name" value="UPF0102"/>
    <property type="match status" value="1"/>
</dbReference>
<evidence type="ECO:0000313" key="4">
    <source>
        <dbReference type="Proteomes" id="UP000231701"/>
    </source>
</evidence>
<keyword evidence="3" id="KW-0378">Hydrolase</keyword>
<keyword evidence="3" id="KW-0540">Nuclease</keyword>
<dbReference type="NCBIfam" id="NF009150">
    <property type="entry name" value="PRK12497.1-3"/>
    <property type="match status" value="1"/>
</dbReference>
<organism evidence="3 4">
    <name type="scientific">Mariprofundus aestuarium</name>
    <dbReference type="NCBI Taxonomy" id="1921086"/>
    <lineage>
        <taxon>Bacteria</taxon>
        <taxon>Pseudomonadati</taxon>
        <taxon>Pseudomonadota</taxon>
        <taxon>Candidatius Mariprofundia</taxon>
        <taxon>Mariprofundales</taxon>
        <taxon>Mariprofundaceae</taxon>
        <taxon>Mariprofundus</taxon>
    </lineage>
</organism>
<reference evidence="3 4" key="1">
    <citation type="submission" date="2016-12" db="EMBL/GenBank/DDBJ databases">
        <title>Isolation and genomic insights into novel planktonic Zetaproteobacteria from stratified waters of the Chesapeake Bay.</title>
        <authorList>
            <person name="McAllister S.M."/>
            <person name="Kato S."/>
            <person name="Chan C.S."/>
            <person name="Chiu B.K."/>
            <person name="Field E.K."/>
        </authorList>
    </citation>
    <scope>NUCLEOTIDE SEQUENCE [LARGE SCALE GENOMIC DNA]</scope>
    <source>
        <strain evidence="3 4">CP-5</strain>
    </source>
</reference>
<dbReference type="InterPro" id="IPR003509">
    <property type="entry name" value="UPF0102_YraN-like"/>
</dbReference>
<dbReference type="OrthoDB" id="9794876at2"/>
<dbReference type="InterPro" id="IPR011856">
    <property type="entry name" value="tRNA_endonuc-like_dom_sf"/>
</dbReference>
<dbReference type="NCBIfam" id="TIGR00252">
    <property type="entry name" value="YraN family protein"/>
    <property type="match status" value="1"/>
</dbReference>
<accession>A0A2K8KZZ5</accession>
<keyword evidence="3" id="KW-0255">Endonuclease</keyword>
<dbReference type="PANTHER" id="PTHR34039">
    <property type="entry name" value="UPF0102 PROTEIN YRAN"/>
    <property type="match status" value="1"/>
</dbReference>
<dbReference type="GO" id="GO:0004519">
    <property type="term" value="F:endonuclease activity"/>
    <property type="evidence" value="ECO:0007669"/>
    <property type="project" value="UniProtKB-KW"/>
</dbReference>
<proteinExistence type="inferred from homology"/>
<dbReference type="Pfam" id="PF02021">
    <property type="entry name" value="UPF0102"/>
    <property type="match status" value="1"/>
</dbReference>
<gene>
    <name evidence="3" type="ORF">Ga0123461_1966</name>
</gene>
<dbReference type="InterPro" id="IPR011335">
    <property type="entry name" value="Restrct_endonuc-II-like"/>
</dbReference>
<dbReference type="EMBL" id="CP018799">
    <property type="protein sequence ID" value="ATX80372.1"/>
    <property type="molecule type" value="Genomic_DNA"/>
</dbReference>
<evidence type="ECO:0000256" key="2">
    <source>
        <dbReference type="HAMAP-Rule" id="MF_00048"/>
    </source>
</evidence>